<gene>
    <name evidence="3" type="ORF">LVIROSA_LOCUS26395</name>
</gene>
<evidence type="ECO:0000256" key="2">
    <source>
        <dbReference type="SAM" id="Phobius"/>
    </source>
</evidence>
<organism evidence="3 4">
    <name type="scientific">Lactuca virosa</name>
    <dbReference type="NCBI Taxonomy" id="75947"/>
    <lineage>
        <taxon>Eukaryota</taxon>
        <taxon>Viridiplantae</taxon>
        <taxon>Streptophyta</taxon>
        <taxon>Embryophyta</taxon>
        <taxon>Tracheophyta</taxon>
        <taxon>Spermatophyta</taxon>
        <taxon>Magnoliopsida</taxon>
        <taxon>eudicotyledons</taxon>
        <taxon>Gunneridae</taxon>
        <taxon>Pentapetalae</taxon>
        <taxon>asterids</taxon>
        <taxon>campanulids</taxon>
        <taxon>Asterales</taxon>
        <taxon>Asteraceae</taxon>
        <taxon>Cichorioideae</taxon>
        <taxon>Cichorieae</taxon>
        <taxon>Lactucinae</taxon>
        <taxon>Lactuca</taxon>
    </lineage>
</organism>
<dbReference type="GO" id="GO:0046872">
    <property type="term" value="F:metal ion binding"/>
    <property type="evidence" value="ECO:0007669"/>
    <property type="project" value="InterPro"/>
</dbReference>
<comment type="caution">
    <text evidence="3">The sequence shown here is derived from an EMBL/GenBank/DDBJ whole genome shotgun (WGS) entry which is preliminary data.</text>
</comment>
<dbReference type="InterPro" id="IPR015424">
    <property type="entry name" value="PyrdxlP-dep_Trfase"/>
</dbReference>
<dbReference type="GO" id="GO:0009941">
    <property type="term" value="C:chloroplast envelope"/>
    <property type="evidence" value="ECO:0007669"/>
    <property type="project" value="TreeGrafter"/>
</dbReference>
<dbReference type="GO" id="GO:0005739">
    <property type="term" value="C:mitochondrion"/>
    <property type="evidence" value="ECO:0007669"/>
    <property type="project" value="TreeGrafter"/>
</dbReference>
<dbReference type="GO" id="GO:0030170">
    <property type="term" value="F:pyridoxal phosphate binding"/>
    <property type="evidence" value="ECO:0007669"/>
    <property type="project" value="TreeGrafter"/>
</dbReference>
<dbReference type="GO" id="GO:0016616">
    <property type="term" value="F:oxidoreductase activity, acting on the CH-OH group of donors, NAD or NADP as acceptor"/>
    <property type="evidence" value="ECO:0007669"/>
    <property type="project" value="InterPro"/>
</dbReference>
<keyword evidence="1" id="KW-0560">Oxidoreductase</keyword>
<feature type="transmembrane region" description="Helical" evidence="2">
    <location>
        <begin position="126"/>
        <end position="152"/>
    </location>
</feature>
<reference evidence="3 4" key="1">
    <citation type="submission" date="2022-01" db="EMBL/GenBank/DDBJ databases">
        <authorList>
            <person name="Xiong W."/>
            <person name="Schranz E."/>
        </authorList>
    </citation>
    <scope>NUCLEOTIDE SEQUENCE [LARGE SCALE GENOMIC DNA]</scope>
</reference>
<name>A0AAU9NQW9_9ASTR</name>
<accession>A0AAU9NQW9</accession>
<dbReference type="InterPro" id="IPR012131">
    <property type="entry name" value="Hstdl_DH"/>
</dbReference>
<evidence type="ECO:0000256" key="1">
    <source>
        <dbReference type="ARBA" id="ARBA00023002"/>
    </source>
</evidence>
<dbReference type="PANTHER" id="PTHR11773:SF12">
    <property type="entry name" value="GLYCINE CLEAVAGE SYSTEM P PROTEIN"/>
    <property type="match status" value="1"/>
</dbReference>
<keyword evidence="4" id="KW-1185">Reference proteome</keyword>
<dbReference type="SUPFAM" id="SSF53383">
    <property type="entry name" value="PLP-dependent transferases"/>
    <property type="match status" value="1"/>
</dbReference>
<dbReference type="InterPro" id="IPR020581">
    <property type="entry name" value="GDC_P"/>
</dbReference>
<dbReference type="GO" id="GO:0004375">
    <property type="term" value="F:glycine dehydrogenase (decarboxylating) activity"/>
    <property type="evidence" value="ECO:0007669"/>
    <property type="project" value="InterPro"/>
</dbReference>
<keyword evidence="2" id="KW-1133">Transmembrane helix</keyword>
<keyword evidence="2" id="KW-0812">Transmembrane</keyword>
<proteinExistence type="predicted"/>
<dbReference type="GO" id="GO:0019464">
    <property type="term" value="P:glycine decarboxylation via glycine cleavage system"/>
    <property type="evidence" value="ECO:0007669"/>
    <property type="project" value="TreeGrafter"/>
</dbReference>
<dbReference type="EMBL" id="CAKMRJ010005412">
    <property type="protein sequence ID" value="CAH1440247.1"/>
    <property type="molecule type" value="Genomic_DNA"/>
</dbReference>
<dbReference type="AlphaFoldDB" id="A0AAU9NQW9"/>
<dbReference type="PANTHER" id="PTHR11773">
    <property type="entry name" value="GLYCINE DEHYDROGENASE, DECARBOXYLATING"/>
    <property type="match status" value="1"/>
</dbReference>
<dbReference type="Pfam" id="PF00815">
    <property type="entry name" value="Histidinol_dh"/>
    <property type="match status" value="1"/>
</dbReference>
<evidence type="ECO:0000313" key="3">
    <source>
        <dbReference type="EMBL" id="CAH1440247.1"/>
    </source>
</evidence>
<evidence type="ECO:0000313" key="4">
    <source>
        <dbReference type="Proteomes" id="UP001157418"/>
    </source>
</evidence>
<sequence>MVTYPSTHGVYEEGIDEICKIIHDNGGQVYMDGANMNAQVGLTSPGWFGADVFHLNLHKTFCIPHGGGGPGMGPIGVKKHLAPYLPSHPVVATGGIPAPEQSKPLVTISAAPWGPENMQLTLHHGFVLLSSGLLHAVWTMCMFLTTLISLILTLDRTVTAFECTKGMMPSAIAQAINSEAIVSIDMPAGLSEVLVIYDKYASPVHIAAYLLSQKSPSNGRGGYFF</sequence>
<protein>
    <recommendedName>
        <fullName evidence="5">Glycine dehydrogenase (aminomethyl-transferring)</fullName>
    </recommendedName>
</protein>
<dbReference type="Gene3D" id="3.40.640.10">
    <property type="entry name" value="Type I PLP-dependent aspartate aminotransferase-like (Major domain)"/>
    <property type="match status" value="1"/>
</dbReference>
<dbReference type="GO" id="GO:0016594">
    <property type="term" value="F:glycine binding"/>
    <property type="evidence" value="ECO:0007669"/>
    <property type="project" value="TreeGrafter"/>
</dbReference>
<dbReference type="GO" id="GO:0005960">
    <property type="term" value="C:glycine cleavage complex"/>
    <property type="evidence" value="ECO:0007669"/>
    <property type="project" value="TreeGrafter"/>
</dbReference>
<dbReference type="Proteomes" id="UP001157418">
    <property type="component" value="Unassembled WGS sequence"/>
</dbReference>
<dbReference type="GO" id="GO:0048046">
    <property type="term" value="C:apoplast"/>
    <property type="evidence" value="ECO:0007669"/>
    <property type="project" value="TreeGrafter"/>
</dbReference>
<dbReference type="InterPro" id="IPR015421">
    <property type="entry name" value="PyrdxlP-dep_Trfase_major"/>
</dbReference>
<dbReference type="Gene3D" id="3.40.50.1980">
    <property type="entry name" value="Nitrogenase molybdenum iron protein domain"/>
    <property type="match status" value="1"/>
</dbReference>
<evidence type="ECO:0008006" key="5">
    <source>
        <dbReference type="Google" id="ProtNLM"/>
    </source>
</evidence>
<dbReference type="GO" id="GO:0051287">
    <property type="term" value="F:NAD binding"/>
    <property type="evidence" value="ECO:0007669"/>
    <property type="project" value="InterPro"/>
</dbReference>
<keyword evidence="2" id="KW-0472">Membrane</keyword>